<organism evidence="1 2">
    <name type="scientific">Metallumcola ferriviriculae</name>
    <dbReference type="NCBI Taxonomy" id="3039180"/>
    <lineage>
        <taxon>Bacteria</taxon>
        <taxon>Bacillati</taxon>
        <taxon>Bacillota</taxon>
        <taxon>Clostridia</taxon>
        <taxon>Neomoorellales</taxon>
        <taxon>Desulfitibacteraceae</taxon>
        <taxon>Metallumcola</taxon>
    </lineage>
</organism>
<dbReference type="RefSeq" id="WP_366923694.1">
    <property type="nucleotide sequence ID" value="NZ_CP121694.1"/>
</dbReference>
<keyword evidence="1" id="KW-0675">Receptor</keyword>
<dbReference type="InterPro" id="IPR011322">
    <property type="entry name" value="N-reg_PII-like_a/b"/>
</dbReference>
<dbReference type="EMBL" id="CP121694">
    <property type="protein sequence ID" value="WRO20816.1"/>
    <property type="molecule type" value="Genomic_DNA"/>
</dbReference>
<dbReference type="InterPro" id="IPR010375">
    <property type="entry name" value="CdAMP_rec"/>
</dbReference>
<dbReference type="PANTHER" id="PTHR38456:SF1">
    <property type="entry name" value="CYCLIC DI-AMP RECEPTOR A"/>
    <property type="match status" value="1"/>
</dbReference>
<dbReference type="InterPro" id="IPR015867">
    <property type="entry name" value="N-reg_PII/ATP_PRibTrfase_C"/>
</dbReference>
<protein>
    <submittedName>
        <fullName evidence="1">Cyclic-di-AMP receptor</fullName>
    </submittedName>
</protein>
<evidence type="ECO:0000313" key="1">
    <source>
        <dbReference type="EMBL" id="WRO20816.1"/>
    </source>
</evidence>
<dbReference type="Gene3D" id="3.30.70.120">
    <property type="match status" value="1"/>
</dbReference>
<gene>
    <name evidence="1" type="ORF">MFMK1_000606</name>
</gene>
<accession>A0AAU0UIE3</accession>
<reference evidence="1 2" key="1">
    <citation type="submission" date="2023-04" db="EMBL/GenBank/DDBJ databases">
        <authorList>
            <person name="Hsu D."/>
        </authorList>
    </citation>
    <scope>NUCLEOTIDE SEQUENCE [LARGE SCALE GENOMIC DNA]</scope>
    <source>
        <strain evidence="1 2">MK1</strain>
    </source>
</reference>
<evidence type="ECO:0000313" key="2">
    <source>
        <dbReference type="Proteomes" id="UP001329915"/>
    </source>
</evidence>
<sequence>MKLVIAMVQDNDAENLLQKLNDRGFMATKFATTGGFLRRGNTTILTGVDDDKVEAVKDTIKSCCEARQLETLASAQQSRGNPIDLCGATVFVLDVAEFHKF</sequence>
<dbReference type="PANTHER" id="PTHR38456">
    <property type="entry name" value="CYCLIC DI-AMP RECEPTOR A"/>
    <property type="match status" value="1"/>
</dbReference>
<proteinExistence type="predicted"/>
<dbReference type="Pfam" id="PF06153">
    <property type="entry name" value="CdAMP_rec"/>
    <property type="match status" value="1"/>
</dbReference>
<dbReference type="KEGG" id="dbc:MFMK1_000606"/>
<dbReference type="SUPFAM" id="SSF54913">
    <property type="entry name" value="GlnB-like"/>
    <property type="match status" value="1"/>
</dbReference>
<name>A0AAU0UIE3_9FIRM</name>
<keyword evidence="2" id="KW-1185">Reference proteome</keyword>
<dbReference type="Proteomes" id="UP001329915">
    <property type="component" value="Chromosome"/>
</dbReference>
<dbReference type="AlphaFoldDB" id="A0AAU0UIE3"/>